<organism evidence="2 3">
    <name type="scientific">Popillia japonica</name>
    <name type="common">Japanese beetle</name>
    <dbReference type="NCBI Taxonomy" id="7064"/>
    <lineage>
        <taxon>Eukaryota</taxon>
        <taxon>Metazoa</taxon>
        <taxon>Ecdysozoa</taxon>
        <taxon>Arthropoda</taxon>
        <taxon>Hexapoda</taxon>
        <taxon>Insecta</taxon>
        <taxon>Pterygota</taxon>
        <taxon>Neoptera</taxon>
        <taxon>Endopterygota</taxon>
        <taxon>Coleoptera</taxon>
        <taxon>Polyphaga</taxon>
        <taxon>Scarabaeiformia</taxon>
        <taxon>Scarabaeidae</taxon>
        <taxon>Rutelinae</taxon>
        <taxon>Popillia</taxon>
    </lineage>
</organism>
<protein>
    <submittedName>
        <fullName evidence="2">Uncharacterized protein</fullName>
    </submittedName>
</protein>
<keyword evidence="3" id="KW-1185">Reference proteome</keyword>
<dbReference type="AlphaFoldDB" id="A0AAW1IEM7"/>
<dbReference type="Proteomes" id="UP001458880">
    <property type="component" value="Unassembled WGS sequence"/>
</dbReference>
<feature type="compositionally biased region" description="Polar residues" evidence="1">
    <location>
        <begin position="22"/>
        <end position="31"/>
    </location>
</feature>
<feature type="region of interest" description="Disordered" evidence="1">
    <location>
        <begin position="1"/>
        <end position="35"/>
    </location>
</feature>
<evidence type="ECO:0000313" key="3">
    <source>
        <dbReference type="Proteomes" id="UP001458880"/>
    </source>
</evidence>
<accession>A0AAW1IEM7</accession>
<sequence>MSPTSPQEQRGEAITPIRNKWVSESPTSPQEQRGEAITPIRNKWVSDQQCPNLILLKVTMNSREIHGKSLNHGTSPTSCILGRTILG</sequence>
<evidence type="ECO:0000313" key="2">
    <source>
        <dbReference type="EMBL" id="KAK9688022.1"/>
    </source>
</evidence>
<proteinExistence type="predicted"/>
<evidence type="ECO:0000256" key="1">
    <source>
        <dbReference type="SAM" id="MobiDB-lite"/>
    </source>
</evidence>
<reference evidence="2 3" key="1">
    <citation type="journal article" date="2024" name="BMC Genomics">
        <title>De novo assembly and annotation of Popillia japonica's genome with initial clues to its potential as an invasive pest.</title>
        <authorList>
            <person name="Cucini C."/>
            <person name="Boschi S."/>
            <person name="Funari R."/>
            <person name="Cardaioli E."/>
            <person name="Iannotti N."/>
            <person name="Marturano G."/>
            <person name="Paoli F."/>
            <person name="Bruttini M."/>
            <person name="Carapelli A."/>
            <person name="Frati F."/>
            <person name="Nardi F."/>
        </authorList>
    </citation>
    <scope>NUCLEOTIDE SEQUENCE [LARGE SCALE GENOMIC DNA]</scope>
    <source>
        <strain evidence="2">DMR45628</strain>
    </source>
</reference>
<gene>
    <name evidence="2" type="ORF">QE152_g35825</name>
</gene>
<name>A0AAW1IEM7_POPJA</name>
<comment type="caution">
    <text evidence="2">The sequence shown here is derived from an EMBL/GenBank/DDBJ whole genome shotgun (WGS) entry which is preliminary data.</text>
</comment>
<dbReference type="EMBL" id="JASPKY010000610">
    <property type="protein sequence ID" value="KAK9688022.1"/>
    <property type="molecule type" value="Genomic_DNA"/>
</dbReference>